<organism evidence="3 4">
    <name type="scientific">Candidatus Desulfatibia vada</name>
    <dbReference type="NCBI Taxonomy" id="2841696"/>
    <lineage>
        <taxon>Bacteria</taxon>
        <taxon>Pseudomonadati</taxon>
        <taxon>Thermodesulfobacteriota</taxon>
        <taxon>Desulfobacteria</taxon>
        <taxon>Desulfobacterales</taxon>
        <taxon>Desulfobacterales incertae sedis</taxon>
        <taxon>Candidatus Desulfatibia</taxon>
    </lineage>
</organism>
<keyword evidence="1" id="KW-0732">Signal</keyword>
<feature type="signal peptide" evidence="1">
    <location>
        <begin position="1"/>
        <end position="25"/>
    </location>
</feature>
<evidence type="ECO:0000259" key="2">
    <source>
        <dbReference type="Pfam" id="PF00578"/>
    </source>
</evidence>
<comment type="caution">
    <text evidence="3">The sequence shown here is derived from an EMBL/GenBank/DDBJ whole genome shotgun (WGS) entry which is preliminary data.</text>
</comment>
<dbReference type="CDD" id="cd02966">
    <property type="entry name" value="TlpA_like_family"/>
    <property type="match status" value="1"/>
</dbReference>
<name>A0A8J6NUP5_9BACT</name>
<protein>
    <submittedName>
        <fullName evidence="3">TlpA family protein disulfide reductase</fullName>
    </submittedName>
</protein>
<feature type="domain" description="Alkyl hydroperoxide reductase subunit C/ Thiol specific antioxidant" evidence="2">
    <location>
        <begin position="58"/>
        <end position="155"/>
    </location>
</feature>
<accession>A0A8J6NUP5</accession>
<reference evidence="3 4" key="1">
    <citation type="submission" date="2020-08" db="EMBL/GenBank/DDBJ databases">
        <title>Bridging the membrane lipid divide: bacteria of the FCB group superphylum have the potential to synthesize archaeal ether lipids.</title>
        <authorList>
            <person name="Villanueva L."/>
            <person name="Von Meijenfeldt F.A.B."/>
            <person name="Westbye A.B."/>
            <person name="Yadav S."/>
            <person name="Hopmans E.C."/>
            <person name="Dutilh B.E."/>
            <person name="Sinninghe Damste J.S."/>
        </authorList>
    </citation>
    <scope>NUCLEOTIDE SEQUENCE [LARGE SCALE GENOMIC DNA]</scope>
    <source>
        <strain evidence="3">NIOZ-UU17</strain>
    </source>
</reference>
<dbReference type="InterPro" id="IPR000866">
    <property type="entry name" value="AhpC/TSA"/>
</dbReference>
<dbReference type="AlphaFoldDB" id="A0A8J6NUP5"/>
<evidence type="ECO:0000313" key="3">
    <source>
        <dbReference type="EMBL" id="MBC8432763.1"/>
    </source>
</evidence>
<feature type="chain" id="PRO_5035200861" evidence="1">
    <location>
        <begin position="26"/>
        <end position="371"/>
    </location>
</feature>
<dbReference type="Pfam" id="PF00578">
    <property type="entry name" value="AhpC-TSA"/>
    <property type="match status" value="1"/>
</dbReference>
<proteinExistence type="predicted"/>
<dbReference type="GO" id="GO:0016209">
    <property type="term" value="F:antioxidant activity"/>
    <property type="evidence" value="ECO:0007669"/>
    <property type="project" value="InterPro"/>
</dbReference>
<gene>
    <name evidence="3" type="ORF">H8D96_12695</name>
</gene>
<dbReference type="EMBL" id="JACNIG010000247">
    <property type="protein sequence ID" value="MBC8432763.1"/>
    <property type="molecule type" value="Genomic_DNA"/>
</dbReference>
<dbReference type="Gene3D" id="3.40.30.10">
    <property type="entry name" value="Glutaredoxin"/>
    <property type="match status" value="1"/>
</dbReference>
<sequence>MRKSTLLIVAVFCMFSFLGGSFDKAGAQTVNLIKAGDLFPETALPVPKDAAEREYLGLSEGETFTLSRVKADLVLVEILSVYCYSCKKQAPVYNQLFKLIERVPATQGRIKIIGIAAGNGDLEVKDFREKNEVPFPVIPDPYFEMHKAIGGSRTPFSIYVRQDLSGRPGITAGTHLGPNLKYRQVFADLGILMNKEIAAILKESQKETGGVVSVKAILSEKELEAKARNVFAGFAGEVKNFQKISLKNSSRNVYTCVIEHKGKSQRFFAEVISRAPACVDCHDTHFIYAFDAAGEILRFEPLQLTKYGNEPWSVEDVAKMRRRILGKSISKRLLFNPEVDAVSAATITSAAIFDSLSQGEMLLQELKEMGL</sequence>
<evidence type="ECO:0000256" key="1">
    <source>
        <dbReference type="SAM" id="SignalP"/>
    </source>
</evidence>
<dbReference type="SUPFAM" id="SSF52833">
    <property type="entry name" value="Thioredoxin-like"/>
    <property type="match status" value="1"/>
</dbReference>
<dbReference type="GO" id="GO:0016491">
    <property type="term" value="F:oxidoreductase activity"/>
    <property type="evidence" value="ECO:0007669"/>
    <property type="project" value="InterPro"/>
</dbReference>
<evidence type="ECO:0000313" key="4">
    <source>
        <dbReference type="Proteomes" id="UP000605201"/>
    </source>
</evidence>
<dbReference type="InterPro" id="IPR036249">
    <property type="entry name" value="Thioredoxin-like_sf"/>
</dbReference>
<dbReference type="Proteomes" id="UP000605201">
    <property type="component" value="Unassembled WGS sequence"/>
</dbReference>